<evidence type="ECO:0000256" key="8">
    <source>
        <dbReference type="ARBA" id="ARBA00023242"/>
    </source>
</evidence>
<evidence type="ECO:0000256" key="5">
    <source>
        <dbReference type="ARBA" id="ARBA00023015"/>
    </source>
</evidence>
<dbReference type="PANTHER" id="PTHR46481:SF10">
    <property type="entry name" value="ZINC FINGER BED DOMAIN-CONTAINING PROTEIN 39"/>
    <property type="match status" value="1"/>
</dbReference>
<dbReference type="SMART" id="SM00614">
    <property type="entry name" value="ZnF_BED"/>
    <property type="match status" value="1"/>
</dbReference>
<organism evidence="11 12">
    <name type="scientific">Hydra vulgaris</name>
    <name type="common">Hydra</name>
    <name type="synonym">Hydra attenuata</name>
    <dbReference type="NCBI Taxonomy" id="6087"/>
    <lineage>
        <taxon>Eukaryota</taxon>
        <taxon>Metazoa</taxon>
        <taxon>Cnidaria</taxon>
        <taxon>Hydrozoa</taxon>
        <taxon>Hydroidolina</taxon>
        <taxon>Anthoathecata</taxon>
        <taxon>Aplanulata</taxon>
        <taxon>Hydridae</taxon>
        <taxon>Hydra</taxon>
    </lineage>
</organism>
<evidence type="ECO:0000256" key="3">
    <source>
        <dbReference type="ARBA" id="ARBA00022771"/>
    </source>
</evidence>
<protein>
    <submittedName>
        <fullName evidence="12">Uncharacterized protein LOC136083729</fullName>
    </submittedName>
</protein>
<keyword evidence="3 9" id="KW-0863">Zinc-finger</keyword>
<dbReference type="Pfam" id="PF02892">
    <property type="entry name" value="zf-BED"/>
    <property type="match status" value="1"/>
</dbReference>
<evidence type="ECO:0000256" key="6">
    <source>
        <dbReference type="ARBA" id="ARBA00023125"/>
    </source>
</evidence>
<keyword evidence="7" id="KW-0804">Transcription</keyword>
<keyword evidence="6" id="KW-0238">DNA-binding</keyword>
<evidence type="ECO:0000256" key="9">
    <source>
        <dbReference type="PROSITE-ProRule" id="PRU00027"/>
    </source>
</evidence>
<evidence type="ECO:0000256" key="2">
    <source>
        <dbReference type="ARBA" id="ARBA00022723"/>
    </source>
</evidence>
<reference evidence="12" key="1">
    <citation type="submission" date="2025-08" db="UniProtKB">
        <authorList>
            <consortium name="RefSeq"/>
        </authorList>
    </citation>
    <scope>IDENTIFICATION</scope>
</reference>
<dbReference type="InterPro" id="IPR036236">
    <property type="entry name" value="Znf_C2H2_sf"/>
</dbReference>
<dbReference type="Proteomes" id="UP001652625">
    <property type="component" value="Chromosome 08"/>
</dbReference>
<dbReference type="InterPro" id="IPR003656">
    <property type="entry name" value="Znf_BED"/>
</dbReference>
<name>A0ABM4CCR0_HYDVU</name>
<comment type="subcellular location">
    <subcellularLocation>
        <location evidence="1">Nucleus</location>
    </subcellularLocation>
</comment>
<dbReference type="SUPFAM" id="SSF53098">
    <property type="entry name" value="Ribonuclease H-like"/>
    <property type="match status" value="1"/>
</dbReference>
<evidence type="ECO:0000256" key="4">
    <source>
        <dbReference type="ARBA" id="ARBA00022833"/>
    </source>
</evidence>
<keyword evidence="8" id="KW-0539">Nucleus</keyword>
<evidence type="ECO:0000259" key="10">
    <source>
        <dbReference type="PROSITE" id="PS50808"/>
    </source>
</evidence>
<evidence type="ECO:0000256" key="1">
    <source>
        <dbReference type="ARBA" id="ARBA00004123"/>
    </source>
</evidence>
<dbReference type="SUPFAM" id="SSF57667">
    <property type="entry name" value="beta-beta-alpha zinc fingers"/>
    <property type="match status" value="1"/>
</dbReference>
<dbReference type="Pfam" id="PF05699">
    <property type="entry name" value="Dimer_Tnp_hAT"/>
    <property type="match status" value="1"/>
</dbReference>
<feature type="domain" description="BED-type" evidence="10">
    <location>
        <begin position="7"/>
        <end position="59"/>
    </location>
</feature>
<keyword evidence="5" id="KW-0805">Transcription regulation</keyword>
<dbReference type="GeneID" id="136083729"/>
<dbReference type="InterPro" id="IPR052035">
    <property type="entry name" value="ZnF_BED_domain_contain"/>
</dbReference>
<keyword evidence="11" id="KW-1185">Reference proteome</keyword>
<keyword evidence="4" id="KW-0862">Zinc</keyword>
<dbReference type="InterPro" id="IPR012337">
    <property type="entry name" value="RNaseH-like_sf"/>
</dbReference>
<proteinExistence type="predicted"/>
<dbReference type="RefSeq" id="XP_065659438.1">
    <property type="nucleotide sequence ID" value="XM_065803366.1"/>
</dbReference>
<evidence type="ECO:0000256" key="7">
    <source>
        <dbReference type="ARBA" id="ARBA00023163"/>
    </source>
</evidence>
<sequence length="485" mass="54447">MTFVAGNNSSEVWKHFLHSKDLQLAKCKTCSKEIKCKGGSNSGMRSHLKLMHHIEADAMKQVSAKVEQKVGKIDHFFVTQKDSLAVVLSELVAIDGLPIRVLAKSQRLRAALGAQGYHLPKDAKSIKAIIMKHCLEVKDIYKKQFKEMKKDKICFSITLDEYTSSRNRRFININVHVKNRHWNMGMVRIFGSMPADKAVTIVRVKLKEFGICLDSDIVAATTDGAAVMKKFGKAILPTHQLCLAHGIHLAVCDVLYKTTSVQEVIPDLDEEEDFALDDISISDDSDYEDEEGVGLQVVIEDDQPPEVRQDLRRIISKVRCRVLKSKMLIYLNDSEALDRQGQSTDVFDTPQMKRNALANTAAKLFCRLFEESYEDEDKSEEECQEIPNIDEGQSSLAEQLEQSIKDALKCPSSSKRMRVGTSSKSLLKEMAVFELTKTRTNNLEMLYNALMGIPVTSVEAERSFSASGLFVTKLRSSLNDNTLDA</sequence>
<keyword evidence="2" id="KW-0479">Metal-binding</keyword>
<dbReference type="PROSITE" id="PS50808">
    <property type="entry name" value="ZF_BED"/>
    <property type="match status" value="1"/>
</dbReference>
<evidence type="ECO:0000313" key="11">
    <source>
        <dbReference type="Proteomes" id="UP001652625"/>
    </source>
</evidence>
<dbReference type="InterPro" id="IPR008906">
    <property type="entry name" value="HATC_C_dom"/>
</dbReference>
<dbReference type="PANTHER" id="PTHR46481">
    <property type="entry name" value="ZINC FINGER BED DOMAIN-CONTAINING PROTEIN 4"/>
    <property type="match status" value="1"/>
</dbReference>
<gene>
    <name evidence="12" type="primary">LOC136083729</name>
</gene>
<evidence type="ECO:0000313" key="12">
    <source>
        <dbReference type="RefSeq" id="XP_065659438.1"/>
    </source>
</evidence>
<accession>A0ABM4CCR0</accession>